<dbReference type="InterPro" id="IPR052700">
    <property type="entry name" value="Carb_kinase_PfkB-like"/>
</dbReference>
<accession>A0A1F7YG68</accession>
<feature type="domain" description="Carbohydrate kinase PfkB" evidence="4">
    <location>
        <begin position="8"/>
        <end position="306"/>
    </location>
</feature>
<name>A0A1F7YG68_9BACT</name>
<dbReference type="InterPro" id="IPR002139">
    <property type="entry name" value="Ribo/fructo_kinase"/>
</dbReference>
<keyword evidence="3" id="KW-0418">Kinase</keyword>
<dbReference type="PANTHER" id="PTHR43320:SF3">
    <property type="entry name" value="CARBOHYDRATE KINASE PFKB DOMAIN-CONTAINING PROTEIN"/>
    <property type="match status" value="1"/>
</dbReference>
<dbReference type="PRINTS" id="PR00990">
    <property type="entry name" value="RIBOKINASE"/>
</dbReference>
<sequence length="330" mass="36414">MSDLDILAIGDATIDCFLNPTEIETLCRIDDKECLICFSYGNKIPVRNLEFSIGGNAANHTVGVSRLGIKSGIALTLGEDSVGNQIVEKLREENVDLTYVVQQPSTSSNYSTVINYLGERTIFTYHAPRSYEFPVALPQVPWVYLTSMGESFRPFYNHLVDWLKKNPEIKVAFNPGSWQLRLEKDVISNVLTLTNLLYVNRQEAEKLTGLDSSQGKERDLLVALSKLGPKTSVVTDGQNGSFAYDGKKFLKAGVFPVDAYERTGAGDAFGSGCVSAIVKGRALEEAMLWGTINSASVIGYTGSQHGLLREEEMLEWMERAKSSGLKVEEF</sequence>
<dbReference type="GO" id="GO:0016301">
    <property type="term" value="F:kinase activity"/>
    <property type="evidence" value="ECO:0007669"/>
    <property type="project" value="UniProtKB-KW"/>
</dbReference>
<dbReference type="SUPFAM" id="SSF53613">
    <property type="entry name" value="Ribokinase-like"/>
    <property type="match status" value="1"/>
</dbReference>
<dbReference type="PROSITE" id="PS00583">
    <property type="entry name" value="PFKB_KINASES_1"/>
    <property type="match status" value="1"/>
</dbReference>
<evidence type="ECO:0000313" key="5">
    <source>
        <dbReference type="EMBL" id="OGM26334.1"/>
    </source>
</evidence>
<comment type="similarity">
    <text evidence="1">Belongs to the carbohydrate kinase PfkB family.</text>
</comment>
<dbReference type="InterPro" id="IPR011611">
    <property type="entry name" value="PfkB_dom"/>
</dbReference>
<evidence type="ECO:0000259" key="4">
    <source>
        <dbReference type="Pfam" id="PF00294"/>
    </source>
</evidence>
<gene>
    <name evidence="5" type="ORF">A2627_00025</name>
</gene>
<protein>
    <recommendedName>
        <fullName evidence="4">Carbohydrate kinase PfkB domain-containing protein</fullName>
    </recommendedName>
</protein>
<proteinExistence type="inferred from homology"/>
<dbReference type="InterPro" id="IPR029056">
    <property type="entry name" value="Ribokinase-like"/>
</dbReference>
<dbReference type="Gene3D" id="3.40.1190.20">
    <property type="match status" value="1"/>
</dbReference>
<reference evidence="5 6" key="1">
    <citation type="journal article" date="2016" name="Nat. Commun.">
        <title>Thousands of microbial genomes shed light on interconnected biogeochemical processes in an aquifer system.</title>
        <authorList>
            <person name="Anantharaman K."/>
            <person name="Brown C.T."/>
            <person name="Hug L.A."/>
            <person name="Sharon I."/>
            <person name="Castelle C.J."/>
            <person name="Probst A.J."/>
            <person name="Thomas B.C."/>
            <person name="Singh A."/>
            <person name="Wilkins M.J."/>
            <person name="Karaoz U."/>
            <person name="Brodie E.L."/>
            <person name="Williams K.H."/>
            <person name="Hubbard S.S."/>
            <person name="Banfield J.F."/>
        </authorList>
    </citation>
    <scope>NUCLEOTIDE SEQUENCE [LARGE SCALE GENOMIC DNA]</scope>
</reference>
<dbReference type="EMBL" id="MGGI01000014">
    <property type="protein sequence ID" value="OGM26334.1"/>
    <property type="molecule type" value="Genomic_DNA"/>
</dbReference>
<evidence type="ECO:0000256" key="3">
    <source>
        <dbReference type="ARBA" id="ARBA00022777"/>
    </source>
</evidence>
<keyword evidence="2" id="KW-0808">Transferase</keyword>
<dbReference type="Proteomes" id="UP000178851">
    <property type="component" value="Unassembled WGS sequence"/>
</dbReference>
<evidence type="ECO:0000313" key="6">
    <source>
        <dbReference type="Proteomes" id="UP000178851"/>
    </source>
</evidence>
<dbReference type="InterPro" id="IPR002173">
    <property type="entry name" value="Carboh/pur_kinase_PfkB_CS"/>
</dbReference>
<dbReference type="PANTHER" id="PTHR43320">
    <property type="entry name" value="SUGAR KINASE"/>
    <property type="match status" value="1"/>
</dbReference>
<organism evidence="5 6">
    <name type="scientific">Candidatus Woesebacteria bacterium RIFCSPHIGHO2_01_FULL_39_28</name>
    <dbReference type="NCBI Taxonomy" id="1802496"/>
    <lineage>
        <taxon>Bacteria</taxon>
        <taxon>Candidatus Woeseibacteriota</taxon>
    </lineage>
</organism>
<evidence type="ECO:0000256" key="1">
    <source>
        <dbReference type="ARBA" id="ARBA00010688"/>
    </source>
</evidence>
<evidence type="ECO:0000256" key="2">
    <source>
        <dbReference type="ARBA" id="ARBA00022679"/>
    </source>
</evidence>
<comment type="caution">
    <text evidence="5">The sequence shown here is derived from an EMBL/GenBank/DDBJ whole genome shotgun (WGS) entry which is preliminary data.</text>
</comment>
<dbReference type="AlphaFoldDB" id="A0A1F7YG68"/>
<dbReference type="Pfam" id="PF00294">
    <property type="entry name" value="PfkB"/>
    <property type="match status" value="1"/>
</dbReference>